<proteinExistence type="predicted"/>
<dbReference type="Gene3D" id="3.30.420.10">
    <property type="entry name" value="Ribonuclease H-like superfamily/Ribonuclease H"/>
    <property type="match status" value="1"/>
</dbReference>
<dbReference type="InterPro" id="IPR043502">
    <property type="entry name" value="DNA/RNA_pol_sf"/>
</dbReference>
<reference evidence="2" key="1">
    <citation type="submission" date="2022-08" db="EMBL/GenBank/DDBJ databases">
        <authorList>
            <person name="Marques A."/>
        </authorList>
    </citation>
    <scope>NUCLEOTIDE SEQUENCE</scope>
    <source>
        <strain evidence="2">RhyPub2mFocal</strain>
        <tissue evidence="2">Leaves</tissue>
    </source>
</reference>
<sequence>MPKELARSRVVLVPKKEVPMLVTDYRPISVCNVTYKIISKLLSKRLQPFIPAMVSPTQTAFTPGRQIGDNIIILREVLHSFSLKSYTTHSFCLKVDLSKAFDRMRWSFIFSVLKMHGMPPNYIRWITACVTSARFSILVNGSADGFIQPTNGLRQGCALSPYLFILAIDVLSRLLQFMVNEGQLKGVKIARGSPVLTSLMYADDLLIFGEASYEEVIELNNTLALFCEISGQEIGEDKSWIWFSNNTPNHIREFTVHTFRAKLATRAEVYLGSPITATRLTDFCPLLNKIEHKLQNWKSALLSQAGKMVLIKSVVEPTMLYAMQTSVLPKSVLKKIQSRIRSFFWNNGTEKRMSLLAWKHITVPKNQGGLGLKDLVKFTTSVHMKYLWHLASGTEALWVHIIKTKYLQRADLWSTKRTARCTPMWRAILAVRPVLKGNIRWQIENGKKCGAIGQPWHDLWPHYVPHNAAQRRLKLADLVGEQGIGWNTEKLIQAFDFHGALYIALTFPSGPSLTDRTDRLIFTPAKNGAFTIKEAYKLLIQAPMVPPGQNNIYNIIWNTPNILPRSRLFIWKAVRNALPVDHILSSRINKTAQGCALCGYRREDVVHTLFKCPRAQQVWLCSEFGLRTDALPEDAHQLLSTLLPVLSDKQTSSFISLCWQLWKGRCKEVYEGKKFTPNQIIHVARNLTFTLCSAQYTEGTRNHIQRPQTQDTQFVCYSDGSWIHEREGGAGWAYIIFTREETLIQYQLAVGCASSPFHAELKGLTFAVQSAADIGLSNCCFFTDCLELCRVINGDASVATVEWRTYHEMLRLMDLMRANPGYCCNHVGRDTNHLADNLAKLARVKRINCTDFTFPVLYL</sequence>
<feature type="domain" description="Reverse transcriptase" evidence="1">
    <location>
        <begin position="1"/>
        <end position="275"/>
    </location>
</feature>
<dbReference type="Pfam" id="PF13966">
    <property type="entry name" value="zf-RVT"/>
    <property type="match status" value="1"/>
</dbReference>
<keyword evidence="2" id="KW-0548">Nucleotidyltransferase</keyword>
<dbReference type="InterPro" id="IPR026960">
    <property type="entry name" value="RVT-Znf"/>
</dbReference>
<dbReference type="InterPro" id="IPR000477">
    <property type="entry name" value="RT_dom"/>
</dbReference>
<dbReference type="CDD" id="cd06222">
    <property type="entry name" value="RNase_H_like"/>
    <property type="match status" value="1"/>
</dbReference>
<name>A0AAV8HRC4_9POAL</name>
<evidence type="ECO:0000313" key="2">
    <source>
        <dbReference type="EMBL" id="KAJ4818146.1"/>
    </source>
</evidence>
<keyword evidence="2" id="KW-0808">Transferase</keyword>
<dbReference type="GO" id="GO:0003964">
    <property type="term" value="F:RNA-directed DNA polymerase activity"/>
    <property type="evidence" value="ECO:0007669"/>
    <property type="project" value="UniProtKB-KW"/>
</dbReference>
<dbReference type="EMBL" id="JAMFTS010000001">
    <property type="protein sequence ID" value="KAJ4818146.1"/>
    <property type="molecule type" value="Genomic_DNA"/>
</dbReference>
<dbReference type="AlphaFoldDB" id="A0AAV8HRC4"/>
<dbReference type="GO" id="GO:0003676">
    <property type="term" value="F:nucleic acid binding"/>
    <property type="evidence" value="ECO:0007669"/>
    <property type="project" value="InterPro"/>
</dbReference>
<dbReference type="InterPro" id="IPR002156">
    <property type="entry name" value="RNaseH_domain"/>
</dbReference>
<accession>A0AAV8HRC4</accession>
<dbReference type="PROSITE" id="PS50878">
    <property type="entry name" value="RT_POL"/>
    <property type="match status" value="1"/>
</dbReference>
<gene>
    <name evidence="2" type="ORF">LUZ62_030712</name>
</gene>
<dbReference type="InterPro" id="IPR044730">
    <property type="entry name" value="RNase_H-like_dom_plant"/>
</dbReference>
<dbReference type="PANTHER" id="PTHR33116:SF78">
    <property type="entry name" value="OS12G0587133 PROTEIN"/>
    <property type="match status" value="1"/>
</dbReference>
<keyword evidence="2" id="KW-0695">RNA-directed DNA polymerase</keyword>
<dbReference type="SUPFAM" id="SSF56672">
    <property type="entry name" value="DNA/RNA polymerases"/>
    <property type="match status" value="1"/>
</dbReference>
<evidence type="ECO:0000259" key="1">
    <source>
        <dbReference type="PROSITE" id="PS50878"/>
    </source>
</evidence>
<evidence type="ECO:0000313" key="3">
    <source>
        <dbReference type="Proteomes" id="UP001140206"/>
    </source>
</evidence>
<dbReference type="GO" id="GO:0004523">
    <property type="term" value="F:RNA-DNA hybrid ribonuclease activity"/>
    <property type="evidence" value="ECO:0007669"/>
    <property type="project" value="InterPro"/>
</dbReference>
<organism evidence="2 3">
    <name type="scientific">Rhynchospora pubera</name>
    <dbReference type="NCBI Taxonomy" id="906938"/>
    <lineage>
        <taxon>Eukaryota</taxon>
        <taxon>Viridiplantae</taxon>
        <taxon>Streptophyta</taxon>
        <taxon>Embryophyta</taxon>
        <taxon>Tracheophyta</taxon>
        <taxon>Spermatophyta</taxon>
        <taxon>Magnoliopsida</taxon>
        <taxon>Liliopsida</taxon>
        <taxon>Poales</taxon>
        <taxon>Cyperaceae</taxon>
        <taxon>Cyperoideae</taxon>
        <taxon>Rhynchosporeae</taxon>
        <taxon>Rhynchospora</taxon>
    </lineage>
</organism>
<dbReference type="InterPro" id="IPR012337">
    <property type="entry name" value="RNaseH-like_sf"/>
</dbReference>
<protein>
    <submittedName>
        <fullName evidence="2">RNA-directed DNA polymerase (Reverse transcriptase)-related family protein</fullName>
    </submittedName>
</protein>
<dbReference type="InterPro" id="IPR036397">
    <property type="entry name" value="RNaseH_sf"/>
</dbReference>
<comment type="caution">
    <text evidence="2">The sequence shown here is derived from an EMBL/GenBank/DDBJ whole genome shotgun (WGS) entry which is preliminary data.</text>
</comment>
<dbReference type="Proteomes" id="UP001140206">
    <property type="component" value="Chromosome 1"/>
</dbReference>
<dbReference type="Pfam" id="PF00078">
    <property type="entry name" value="RVT_1"/>
    <property type="match status" value="1"/>
</dbReference>
<dbReference type="SUPFAM" id="SSF53098">
    <property type="entry name" value="Ribonuclease H-like"/>
    <property type="match status" value="1"/>
</dbReference>
<keyword evidence="3" id="KW-1185">Reference proteome</keyword>
<dbReference type="CDD" id="cd01650">
    <property type="entry name" value="RT_nLTR_like"/>
    <property type="match status" value="1"/>
</dbReference>
<dbReference type="PANTHER" id="PTHR33116">
    <property type="entry name" value="REVERSE TRANSCRIPTASE ZINC-BINDING DOMAIN-CONTAINING PROTEIN-RELATED-RELATED"/>
    <property type="match status" value="1"/>
</dbReference>
<dbReference type="Pfam" id="PF13456">
    <property type="entry name" value="RVT_3"/>
    <property type="match status" value="1"/>
</dbReference>